<dbReference type="Pfam" id="PF07731">
    <property type="entry name" value="Cu-oxidase_2"/>
    <property type="match status" value="1"/>
</dbReference>
<dbReference type="STRING" id="86259.A0A4Z1PC95"/>
<protein>
    <submittedName>
        <fullName evidence="6">Multicopper oxidase</fullName>
    </submittedName>
</protein>
<dbReference type="Gene3D" id="2.60.40.420">
    <property type="entry name" value="Cupredoxins - blue copper proteins"/>
    <property type="match status" value="2"/>
</dbReference>
<name>A0A4Z1PC95_9PEZI</name>
<evidence type="ECO:0000259" key="5">
    <source>
        <dbReference type="Pfam" id="PF07731"/>
    </source>
</evidence>
<dbReference type="GO" id="GO:0016491">
    <property type="term" value="F:oxidoreductase activity"/>
    <property type="evidence" value="ECO:0007669"/>
    <property type="project" value="UniProtKB-KW"/>
</dbReference>
<keyword evidence="7" id="KW-1185">Reference proteome</keyword>
<dbReference type="InterPro" id="IPR045087">
    <property type="entry name" value="Cu-oxidase_fam"/>
</dbReference>
<proteinExistence type="inferred from homology"/>
<evidence type="ECO:0000256" key="3">
    <source>
        <dbReference type="ARBA" id="ARBA00023002"/>
    </source>
</evidence>
<dbReference type="AlphaFoldDB" id="A0A4Z1PC95"/>
<evidence type="ECO:0000256" key="2">
    <source>
        <dbReference type="ARBA" id="ARBA00022723"/>
    </source>
</evidence>
<dbReference type="Proteomes" id="UP000298493">
    <property type="component" value="Unassembled WGS sequence"/>
</dbReference>
<keyword evidence="3" id="KW-0560">Oxidoreductase</keyword>
<reference evidence="6 7" key="1">
    <citation type="submission" date="2019-04" db="EMBL/GenBank/DDBJ databases">
        <title>High contiguity whole genome sequence and gene annotation resource for two Venturia nashicola isolates.</title>
        <authorList>
            <person name="Prokchorchik M."/>
            <person name="Won K."/>
            <person name="Lee Y."/>
            <person name="Choi E.D."/>
            <person name="Segonzac C."/>
            <person name="Sohn K.H."/>
        </authorList>
    </citation>
    <scope>NUCLEOTIDE SEQUENCE [LARGE SCALE GENOMIC DNA]</scope>
    <source>
        <strain evidence="6 7">PRI2</strain>
    </source>
</reference>
<dbReference type="GO" id="GO:0005507">
    <property type="term" value="F:copper ion binding"/>
    <property type="evidence" value="ECO:0007669"/>
    <property type="project" value="InterPro"/>
</dbReference>
<gene>
    <name evidence="6" type="ORF">E6O75_ATG01970</name>
</gene>
<evidence type="ECO:0000256" key="4">
    <source>
        <dbReference type="ARBA" id="ARBA00023008"/>
    </source>
</evidence>
<dbReference type="InterPro" id="IPR011706">
    <property type="entry name" value="Cu-oxidase_C"/>
</dbReference>
<comment type="similarity">
    <text evidence="1">Belongs to the multicopper oxidase family.</text>
</comment>
<sequence>MIECDLDDTLVVNIHNSLGNETTSIHYYGELAVLDDRAVHQPVYRRIPERHKRYGRSGDGNAMSNSLWRKVCPGVQSLSRRNTLVSFSYHEQMPDILHQYFRQASDFNGKTLMNIPTAPSSLINDTTSITLDMEPGNTYLCTAKLTRSNMTLVAIDGIPTNATLAKAVTVAAGQRNGASGILKYSSKSANNASAPEFGATISIDDFGIAPLDGTKLFSPVEQSITMRVSYAGPKERRIILGNSTYVTPKVPTLYTALTTGSDAWNPEIYGAGANAYIIKSGHIVQIVVQNDDAVEHPMHLHGYDSQVVARGPGLWDGDETKLPAVPMRRDTVTTPPAGHLVIRIQTMNPGVWMFYCHMEFHVSASMMATIIESPDIIQKNTVTPQTHLDMCKAQGIATSGNCAGKTGDQVLNTVECNNTPPADEFGQVSLLTLYLGLADRF</sequence>
<dbReference type="EMBL" id="SNSC02000007">
    <property type="protein sequence ID" value="TID22796.1"/>
    <property type="molecule type" value="Genomic_DNA"/>
</dbReference>
<comment type="caution">
    <text evidence="6">The sequence shown here is derived from an EMBL/GenBank/DDBJ whole genome shotgun (WGS) entry which is preliminary data.</text>
</comment>
<keyword evidence="2" id="KW-0479">Metal-binding</keyword>
<evidence type="ECO:0000256" key="1">
    <source>
        <dbReference type="ARBA" id="ARBA00010609"/>
    </source>
</evidence>
<organism evidence="6 7">
    <name type="scientific">Venturia nashicola</name>
    <dbReference type="NCBI Taxonomy" id="86259"/>
    <lineage>
        <taxon>Eukaryota</taxon>
        <taxon>Fungi</taxon>
        <taxon>Dikarya</taxon>
        <taxon>Ascomycota</taxon>
        <taxon>Pezizomycotina</taxon>
        <taxon>Dothideomycetes</taxon>
        <taxon>Pleosporomycetidae</taxon>
        <taxon>Venturiales</taxon>
        <taxon>Venturiaceae</taxon>
        <taxon>Venturia</taxon>
    </lineage>
</organism>
<evidence type="ECO:0000313" key="7">
    <source>
        <dbReference type="Proteomes" id="UP000298493"/>
    </source>
</evidence>
<dbReference type="PANTHER" id="PTHR11709:SF394">
    <property type="entry name" value="FI03373P-RELATED"/>
    <property type="match status" value="1"/>
</dbReference>
<evidence type="ECO:0000313" key="6">
    <source>
        <dbReference type="EMBL" id="TID22796.1"/>
    </source>
</evidence>
<keyword evidence="4" id="KW-0186">Copper</keyword>
<dbReference type="InterPro" id="IPR008972">
    <property type="entry name" value="Cupredoxin"/>
</dbReference>
<dbReference type="SUPFAM" id="SSF49503">
    <property type="entry name" value="Cupredoxins"/>
    <property type="match status" value="1"/>
</dbReference>
<dbReference type="PANTHER" id="PTHR11709">
    <property type="entry name" value="MULTI-COPPER OXIDASE"/>
    <property type="match status" value="1"/>
</dbReference>
<accession>A0A4Z1PC95</accession>
<feature type="domain" description="Plastocyanin-like" evidence="5">
    <location>
        <begin position="245"/>
        <end position="374"/>
    </location>
</feature>